<protein>
    <submittedName>
        <fullName evidence="1">Uncharacterized protein</fullName>
    </submittedName>
</protein>
<proteinExistence type="predicted"/>
<reference evidence="2" key="1">
    <citation type="journal article" date="2022" name="Mol. Ecol. Resour.">
        <title>The genomes of chicory, endive, great burdock and yacon provide insights into Asteraceae palaeo-polyploidization history and plant inulin production.</title>
        <authorList>
            <person name="Fan W."/>
            <person name="Wang S."/>
            <person name="Wang H."/>
            <person name="Wang A."/>
            <person name="Jiang F."/>
            <person name="Liu H."/>
            <person name="Zhao H."/>
            <person name="Xu D."/>
            <person name="Zhang Y."/>
        </authorList>
    </citation>
    <scope>NUCLEOTIDE SEQUENCE [LARGE SCALE GENOMIC DNA]</scope>
    <source>
        <strain evidence="2">cv. Yunnan</strain>
    </source>
</reference>
<keyword evidence="2" id="KW-1185">Reference proteome</keyword>
<evidence type="ECO:0000313" key="2">
    <source>
        <dbReference type="Proteomes" id="UP001056120"/>
    </source>
</evidence>
<gene>
    <name evidence="1" type="ORF">L1987_04639</name>
</gene>
<comment type="caution">
    <text evidence="1">The sequence shown here is derived from an EMBL/GenBank/DDBJ whole genome shotgun (WGS) entry which is preliminary data.</text>
</comment>
<name>A0ACB9JT45_9ASTR</name>
<organism evidence="1 2">
    <name type="scientific">Smallanthus sonchifolius</name>
    <dbReference type="NCBI Taxonomy" id="185202"/>
    <lineage>
        <taxon>Eukaryota</taxon>
        <taxon>Viridiplantae</taxon>
        <taxon>Streptophyta</taxon>
        <taxon>Embryophyta</taxon>
        <taxon>Tracheophyta</taxon>
        <taxon>Spermatophyta</taxon>
        <taxon>Magnoliopsida</taxon>
        <taxon>eudicotyledons</taxon>
        <taxon>Gunneridae</taxon>
        <taxon>Pentapetalae</taxon>
        <taxon>asterids</taxon>
        <taxon>campanulids</taxon>
        <taxon>Asterales</taxon>
        <taxon>Asteraceae</taxon>
        <taxon>Asteroideae</taxon>
        <taxon>Heliantheae alliance</taxon>
        <taxon>Millerieae</taxon>
        <taxon>Smallanthus</taxon>
    </lineage>
</organism>
<evidence type="ECO:0000313" key="1">
    <source>
        <dbReference type="EMBL" id="KAI3823206.1"/>
    </source>
</evidence>
<dbReference type="Proteomes" id="UP001056120">
    <property type="component" value="Linkage Group LG02"/>
</dbReference>
<dbReference type="EMBL" id="CM042019">
    <property type="protein sequence ID" value="KAI3823206.1"/>
    <property type="molecule type" value="Genomic_DNA"/>
</dbReference>
<sequence>MPAVGIRKLRGCLIFLSPAGRRLPLPCRPPSAASLPTAVCRFLADRRSPPPTCRPSSYLPAARRSRSITSHTPVVQHCLFGRDTTLAILAQILQSVKQKSRCDSSNTQRPPTPLLDTINYLIHILKANENST</sequence>
<accession>A0ACB9JT45</accession>
<reference evidence="1 2" key="2">
    <citation type="journal article" date="2022" name="Mol. Ecol. Resour.">
        <title>The genomes of chicory, endive, great burdock and yacon provide insights into Asteraceae paleo-polyploidization history and plant inulin production.</title>
        <authorList>
            <person name="Fan W."/>
            <person name="Wang S."/>
            <person name="Wang H."/>
            <person name="Wang A."/>
            <person name="Jiang F."/>
            <person name="Liu H."/>
            <person name="Zhao H."/>
            <person name="Xu D."/>
            <person name="Zhang Y."/>
        </authorList>
    </citation>
    <scope>NUCLEOTIDE SEQUENCE [LARGE SCALE GENOMIC DNA]</scope>
    <source>
        <strain evidence="2">cv. Yunnan</strain>
        <tissue evidence="1">Leaves</tissue>
    </source>
</reference>